<organism evidence="1 2">
    <name type="scientific">Nephila pilipes</name>
    <name type="common">Giant wood spider</name>
    <name type="synonym">Nephila maculata</name>
    <dbReference type="NCBI Taxonomy" id="299642"/>
    <lineage>
        <taxon>Eukaryota</taxon>
        <taxon>Metazoa</taxon>
        <taxon>Ecdysozoa</taxon>
        <taxon>Arthropoda</taxon>
        <taxon>Chelicerata</taxon>
        <taxon>Arachnida</taxon>
        <taxon>Araneae</taxon>
        <taxon>Araneomorphae</taxon>
        <taxon>Entelegynae</taxon>
        <taxon>Araneoidea</taxon>
        <taxon>Nephilidae</taxon>
        <taxon>Nephila</taxon>
    </lineage>
</organism>
<feature type="non-terminal residue" evidence="1">
    <location>
        <position position="1"/>
    </location>
</feature>
<gene>
    <name evidence="1" type="ORF">NPIL_673451</name>
</gene>
<name>A0A8X6PNQ8_NEPPI</name>
<proteinExistence type="predicted"/>
<keyword evidence="2" id="KW-1185">Reference proteome</keyword>
<sequence length="45" mass="5254">SVAHIKFWRKYCFDVYPELRLNNHRSSAIFKLILPASASRDKSST</sequence>
<accession>A0A8X6PNQ8</accession>
<comment type="caution">
    <text evidence="1">The sequence shown here is derived from an EMBL/GenBank/DDBJ whole genome shotgun (WGS) entry which is preliminary data.</text>
</comment>
<evidence type="ECO:0000313" key="2">
    <source>
        <dbReference type="Proteomes" id="UP000887013"/>
    </source>
</evidence>
<reference evidence="1" key="1">
    <citation type="submission" date="2020-08" db="EMBL/GenBank/DDBJ databases">
        <title>Multicomponent nature underlies the extraordinary mechanical properties of spider dragline silk.</title>
        <authorList>
            <person name="Kono N."/>
            <person name="Nakamura H."/>
            <person name="Mori M."/>
            <person name="Yoshida Y."/>
            <person name="Ohtoshi R."/>
            <person name="Malay A.D."/>
            <person name="Moran D.A.P."/>
            <person name="Tomita M."/>
            <person name="Numata K."/>
            <person name="Arakawa K."/>
        </authorList>
    </citation>
    <scope>NUCLEOTIDE SEQUENCE</scope>
</reference>
<dbReference type="Proteomes" id="UP000887013">
    <property type="component" value="Unassembled WGS sequence"/>
</dbReference>
<dbReference type="EMBL" id="BMAW01022907">
    <property type="protein sequence ID" value="GFT80358.1"/>
    <property type="molecule type" value="Genomic_DNA"/>
</dbReference>
<dbReference type="AlphaFoldDB" id="A0A8X6PNQ8"/>
<protein>
    <submittedName>
        <fullName evidence="1">Uncharacterized protein</fullName>
    </submittedName>
</protein>
<evidence type="ECO:0000313" key="1">
    <source>
        <dbReference type="EMBL" id="GFT80358.1"/>
    </source>
</evidence>